<name>A0AA36ITY4_9DINO</name>
<organism evidence="2 3">
    <name type="scientific">Effrenium voratum</name>
    <dbReference type="NCBI Taxonomy" id="2562239"/>
    <lineage>
        <taxon>Eukaryota</taxon>
        <taxon>Sar</taxon>
        <taxon>Alveolata</taxon>
        <taxon>Dinophyceae</taxon>
        <taxon>Suessiales</taxon>
        <taxon>Symbiodiniaceae</taxon>
        <taxon>Effrenium</taxon>
    </lineage>
</organism>
<comment type="caution">
    <text evidence="2">The sequence shown here is derived from an EMBL/GenBank/DDBJ whole genome shotgun (WGS) entry which is preliminary data.</text>
</comment>
<evidence type="ECO:0000313" key="2">
    <source>
        <dbReference type="EMBL" id="CAJ1393479.1"/>
    </source>
</evidence>
<evidence type="ECO:0000256" key="1">
    <source>
        <dbReference type="SAM" id="MobiDB-lite"/>
    </source>
</evidence>
<dbReference type="AlphaFoldDB" id="A0AA36ITY4"/>
<protein>
    <submittedName>
        <fullName evidence="2">Uncharacterized protein</fullName>
    </submittedName>
</protein>
<keyword evidence="3" id="KW-1185">Reference proteome</keyword>
<evidence type="ECO:0000313" key="3">
    <source>
        <dbReference type="Proteomes" id="UP001178507"/>
    </source>
</evidence>
<dbReference type="EMBL" id="CAUJNA010002569">
    <property type="protein sequence ID" value="CAJ1393479.1"/>
    <property type="molecule type" value="Genomic_DNA"/>
</dbReference>
<sequence length="102" mass="11641">MPPQQWSFNRDAQGRMPVFHFDAAVSGAAQGHGRAWPAWLGRGGTGPVNAGAHAFPGNVNRNEERERDRKHKQKVMEGIMTELRREVDRLDEDAWMFKKLPF</sequence>
<reference evidence="2" key="1">
    <citation type="submission" date="2023-08" db="EMBL/GenBank/DDBJ databases">
        <authorList>
            <person name="Chen Y."/>
            <person name="Shah S."/>
            <person name="Dougan E. K."/>
            <person name="Thang M."/>
            <person name="Chan C."/>
        </authorList>
    </citation>
    <scope>NUCLEOTIDE SEQUENCE</scope>
</reference>
<dbReference type="Proteomes" id="UP001178507">
    <property type="component" value="Unassembled WGS sequence"/>
</dbReference>
<proteinExistence type="predicted"/>
<accession>A0AA36ITY4</accession>
<feature type="region of interest" description="Disordered" evidence="1">
    <location>
        <begin position="47"/>
        <end position="74"/>
    </location>
</feature>
<gene>
    <name evidence="2" type="ORF">EVOR1521_LOCUS18330</name>
</gene>